<organism evidence="1 2">
    <name type="scientific">Araneus ventricosus</name>
    <name type="common">Orbweaver spider</name>
    <name type="synonym">Epeira ventricosa</name>
    <dbReference type="NCBI Taxonomy" id="182803"/>
    <lineage>
        <taxon>Eukaryota</taxon>
        <taxon>Metazoa</taxon>
        <taxon>Ecdysozoa</taxon>
        <taxon>Arthropoda</taxon>
        <taxon>Chelicerata</taxon>
        <taxon>Arachnida</taxon>
        <taxon>Araneae</taxon>
        <taxon>Araneomorphae</taxon>
        <taxon>Entelegynae</taxon>
        <taxon>Araneoidea</taxon>
        <taxon>Araneidae</taxon>
        <taxon>Araneus</taxon>
    </lineage>
</organism>
<dbReference type="Proteomes" id="UP000499080">
    <property type="component" value="Unassembled WGS sequence"/>
</dbReference>
<dbReference type="AlphaFoldDB" id="A0A4Y2D5B1"/>
<proteinExistence type="predicted"/>
<name>A0A4Y2D5B1_ARAVE</name>
<accession>A0A4Y2D5B1</accession>
<comment type="caution">
    <text evidence="1">The sequence shown here is derived from an EMBL/GenBank/DDBJ whole genome shotgun (WGS) entry which is preliminary data.</text>
</comment>
<dbReference type="EMBL" id="BGPR01165575">
    <property type="protein sequence ID" value="GBM11920.1"/>
    <property type="molecule type" value="Genomic_DNA"/>
</dbReference>
<gene>
    <name evidence="1" type="ORF">AVEN_192223_1</name>
</gene>
<evidence type="ECO:0000313" key="2">
    <source>
        <dbReference type="Proteomes" id="UP000499080"/>
    </source>
</evidence>
<evidence type="ECO:0000313" key="1">
    <source>
        <dbReference type="EMBL" id="GBM11920.1"/>
    </source>
</evidence>
<sequence>MPGSDELVFNHFQNVEQDRGNIVQHPCANRIPRLKLMLATHADKILWATSRLHVDDAAIARASSCPEQKTRWNAAQDVLTTLAFFARTKDDDGHPKVY</sequence>
<keyword evidence="2" id="KW-1185">Reference proteome</keyword>
<protein>
    <submittedName>
        <fullName evidence="1">Uncharacterized protein</fullName>
    </submittedName>
</protein>
<reference evidence="1 2" key="1">
    <citation type="journal article" date="2019" name="Sci. Rep.">
        <title>Orb-weaving spider Araneus ventricosus genome elucidates the spidroin gene catalogue.</title>
        <authorList>
            <person name="Kono N."/>
            <person name="Nakamura H."/>
            <person name="Ohtoshi R."/>
            <person name="Moran D.A.P."/>
            <person name="Shinohara A."/>
            <person name="Yoshida Y."/>
            <person name="Fujiwara M."/>
            <person name="Mori M."/>
            <person name="Tomita M."/>
            <person name="Arakawa K."/>
        </authorList>
    </citation>
    <scope>NUCLEOTIDE SEQUENCE [LARGE SCALE GENOMIC DNA]</scope>
</reference>